<organism evidence="4 5">
    <name type="scientific">Spirilliplanes yamanashiensis</name>
    <dbReference type="NCBI Taxonomy" id="42233"/>
    <lineage>
        <taxon>Bacteria</taxon>
        <taxon>Bacillati</taxon>
        <taxon>Actinomycetota</taxon>
        <taxon>Actinomycetes</taxon>
        <taxon>Micromonosporales</taxon>
        <taxon>Micromonosporaceae</taxon>
        <taxon>Spirilliplanes</taxon>
    </lineage>
</organism>
<dbReference type="FunFam" id="3.30.70.270:FF:000001">
    <property type="entry name" value="Diguanylate cyclase domain protein"/>
    <property type="match status" value="1"/>
</dbReference>
<comment type="caution">
    <text evidence="4">The sequence shown here is derived from an EMBL/GenBank/DDBJ whole genome shotgun (WGS) entry which is preliminary data.</text>
</comment>
<proteinExistence type="predicted"/>
<dbReference type="Pfam" id="PF00563">
    <property type="entry name" value="EAL"/>
    <property type="match status" value="1"/>
</dbReference>
<dbReference type="InterPro" id="IPR035919">
    <property type="entry name" value="EAL_sf"/>
</dbReference>
<dbReference type="CDD" id="cd01948">
    <property type="entry name" value="EAL"/>
    <property type="match status" value="1"/>
</dbReference>
<keyword evidence="1" id="KW-0472">Membrane</keyword>
<reference evidence="4" key="1">
    <citation type="submission" date="2021-01" db="EMBL/GenBank/DDBJ databases">
        <title>Whole genome shotgun sequence of Spirilliplanes yamanashiensis NBRC 15828.</title>
        <authorList>
            <person name="Komaki H."/>
            <person name="Tamura T."/>
        </authorList>
    </citation>
    <scope>NUCLEOTIDE SEQUENCE</scope>
    <source>
        <strain evidence="4">NBRC 15828</strain>
    </source>
</reference>
<evidence type="ECO:0000313" key="5">
    <source>
        <dbReference type="Proteomes" id="UP000652013"/>
    </source>
</evidence>
<feature type="transmembrane region" description="Helical" evidence="1">
    <location>
        <begin position="141"/>
        <end position="165"/>
    </location>
</feature>
<dbReference type="InterPro" id="IPR029787">
    <property type="entry name" value="Nucleotide_cyclase"/>
</dbReference>
<dbReference type="SMART" id="SM00267">
    <property type="entry name" value="GGDEF"/>
    <property type="match status" value="1"/>
</dbReference>
<evidence type="ECO:0000259" key="2">
    <source>
        <dbReference type="PROSITE" id="PS50883"/>
    </source>
</evidence>
<accession>A0A8J4DIH6</accession>
<dbReference type="EMBL" id="BOOY01000007">
    <property type="protein sequence ID" value="GIJ01965.1"/>
    <property type="molecule type" value="Genomic_DNA"/>
</dbReference>
<dbReference type="InterPro" id="IPR052155">
    <property type="entry name" value="Biofilm_reg_signaling"/>
</dbReference>
<dbReference type="SUPFAM" id="SSF141868">
    <property type="entry name" value="EAL domain-like"/>
    <property type="match status" value="1"/>
</dbReference>
<dbReference type="Gene3D" id="3.30.70.270">
    <property type="match status" value="1"/>
</dbReference>
<evidence type="ECO:0000256" key="1">
    <source>
        <dbReference type="SAM" id="Phobius"/>
    </source>
</evidence>
<dbReference type="PANTHER" id="PTHR44757">
    <property type="entry name" value="DIGUANYLATE CYCLASE DGCP"/>
    <property type="match status" value="1"/>
</dbReference>
<feature type="transmembrane region" description="Helical" evidence="1">
    <location>
        <begin position="45"/>
        <end position="63"/>
    </location>
</feature>
<dbReference type="InterPro" id="IPR001633">
    <property type="entry name" value="EAL_dom"/>
</dbReference>
<dbReference type="RefSeq" id="WP_203937290.1">
    <property type="nucleotide sequence ID" value="NZ_BAAAGJ010000005.1"/>
</dbReference>
<feature type="transmembrane region" description="Helical" evidence="1">
    <location>
        <begin position="177"/>
        <end position="196"/>
    </location>
</feature>
<gene>
    <name evidence="4" type="ORF">Sya03_13170</name>
</gene>
<feature type="transmembrane region" description="Helical" evidence="1">
    <location>
        <begin position="21"/>
        <end position="39"/>
    </location>
</feature>
<feature type="domain" description="EAL" evidence="2">
    <location>
        <begin position="509"/>
        <end position="762"/>
    </location>
</feature>
<dbReference type="Pfam" id="PF00990">
    <property type="entry name" value="GGDEF"/>
    <property type="match status" value="1"/>
</dbReference>
<dbReference type="Gene3D" id="3.20.20.450">
    <property type="entry name" value="EAL domain"/>
    <property type="match status" value="1"/>
</dbReference>
<feature type="transmembrane region" description="Helical" evidence="1">
    <location>
        <begin position="268"/>
        <end position="289"/>
    </location>
</feature>
<dbReference type="InterPro" id="IPR043128">
    <property type="entry name" value="Rev_trsase/Diguanyl_cyclase"/>
</dbReference>
<dbReference type="PROSITE" id="PS50887">
    <property type="entry name" value="GGDEF"/>
    <property type="match status" value="1"/>
</dbReference>
<feature type="domain" description="GGDEF" evidence="3">
    <location>
        <begin position="367"/>
        <end position="500"/>
    </location>
</feature>
<dbReference type="PANTHER" id="PTHR44757:SF2">
    <property type="entry name" value="BIOFILM ARCHITECTURE MAINTENANCE PROTEIN MBAA"/>
    <property type="match status" value="1"/>
</dbReference>
<dbReference type="InterPro" id="IPR000160">
    <property type="entry name" value="GGDEF_dom"/>
</dbReference>
<evidence type="ECO:0000313" key="4">
    <source>
        <dbReference type="EMBL" id="GIJ01965.1"/>
    </source>
</evidence>
<feature type="transmembrane region" description="Helical" evidence="1">
    <location>
        <begin position="107"/>
        <end position="129"/>
    </location>
</feature>
<dbReference type="SUPFAM" id="SSF55073">
    <property type="entry name" value="Nucleotide cyclase"/>
    <property type="match status" value="1"/>
</dbReference>
<keyword evidence="1" id="KW-0812">Transmembrane</keyword>
<name>A0A8J4DIH6_9ACTN</name>
<keyword evidence="1" id="KW-1133">Transmembrane helix</keyword>
<protein>
    <recommendedName>
        <fullName evidence="6">Diguanylate cyclase/phosphodiesterase</fullName>
    </recommendedName>
</protein>
<sequence length="768" mass="81773">MTGAPATPRPPRGRGADPARLFWLAAGLGCLGIALLLVVPPAAAVPLFLLLMIGCGAGLWTGVRRHATGAAARPWRLLSVAILLFLGGLLLRAVVPGAAETPVRPVAMIPDALVLPGYLLIGHVLLDLLRRRRPRSDEPARLDAVLIGLGVGLLVWSSLIAPMLSTSTSTLPNLVNALFPIVDVVLLTVGAHLLLSGAGRTPAVWLLTGAVAAMFCGDLMFAVREDGRLAGLTDLHLDALFVLAFLCVALAALHPSAATLADPQPERLGGLSVTRTATLAAVLVTPALLTTLSPPTTVWNAVVRTALSVALTAAVVFRIVRSNNSRARAEATARHQATHDALTDLPNRELLAATVREWGARANADGQEISLLFLDIDRFKLVNDHWGHRVGDELLCAVAGRLASLVRDEDLVCRVGGDEFVIAMATTAHRELAESLAGRLVRDFERPFRLSVGDVVVTPSIGVARAAADAGEALELIRDADTAMYEAKDSGRNRYALFDSSLREKVQARMGLEQALRGAAERGELSVHYQPIVDAATDELTGFEALMRWQHPELGTVSPLRFIPVAEDTGLIVAHGAWLLEEAAAQLVRWRAARPGLHVSVNLAVRQLREPGLADTVRDVLARTGLPAEALWLEITESGFMEDLDACLRTLGELRALGVTLCIDDFGTGYSSLSYLGRLPVGVVKVDRAFIRDVGAGGPGEPIVRAVVAMSHALGHQVVAEGVETEVQRDWLRALGCDLIQGYLYGPPRPAEVAERDWIAAVRPGAAG</sequence>
<feature type="transmembrane region" description="Helical" evidence="1">
    <location>
        <begin position="75"/>
        <end position="95"/>
    </location>
</feature>
<dbReference type="CDD" id="cd01949">
    <property type="entry name" value="GGDEF"/>
    <property type="match status" value="1"/>
</dbReference>
<dbReference type="NCBIfam" id="TIGR00254">
    <property type="entry name" value="GGDEF"/>
    <property type="match status" value="1"/>
</dbReference>
<evidence type="ECO:0000259" key="3">
    <source>
        <dbReference type="PROSITE" id="PS50887"/>
    </source>
</evidence>
<dbReference type="PROSITE" id="PS50883">
    <property type="entry name" value="EAL"/>
    <property type="match status" value="1"/>
</dbReference>
<feature type="transmembrane region" description="Helical" evidence="1">
    <location>
        <begin position="235"/>
        <end position="256"/>
    </location>
</feature>
<dbReference type="Proteomes" id="UP000652013">
    <property type="component" value="Unassembled WGS sequence"/>
</dbReference>
<dbReference type="SMART" id="SM00052">
    <property type="entry name" value="EAL"/>
    <property type="match status" value="1"/>
</dbReference>
<evidence type="ECO:0008006" key="6">
    <source>
        <dbReference type="Google" id="ProtNLM"/>
    </source>
</evidence>
<dbReference type="AlphaFoldDB" id="A0A8J4DIH6"/>
<feature type="transmembrane region" description="Helical" evidence="1">
    <location>
        <begin position="203"/>
        <end position="223"/>
    </location>
</feature>
<keyword evidence="5" id="KW-1185">Reference proteome</keyword>